<reference evidence="2 3" key="1">
    <citation type="journal article" date="2002" name="Proc. Natl. Acad. Sci. U.S.A.">
        <title>Genome sequence of Streptococcus mutans UA159, a cariogenic dental pathogen.</title>
        <authorList>
            <person name="Ajdic D."/>
            <person name="McShan W.M."/>
            <person name="McLaughlin R.E."/>
            <person name="Savic G."/>
            <person name="Chang J."/>
            <person name="Carson M.B."/>
            <person name="Primeaux C."/>
            <person name="Tian R."/>
            <person name="Kenton S."/>
            <person name="Jia H."/>
            <person name="Lin S."/>
            <person name="Qian Y."/>
            <person name="Li S."/>
            <person name="Zhu H."/>
            <person name="Najar F."/>
            <person name="Lai H."/>
            <person name="White J."/>
            <person name="Roe B.A."/>
            <person name="Ferretti J.J."/>
        </authorList>
    </citation>
    <scope>NUCLEOTIDE SEQUENCE [LARGE SCALE GENOMIC DNA]</scope>
    <source>
        <strain evidence="3">ATCC 700610 / UA159</strain>
    </source>
</reference>
<dbReference type="STRING" id="210007.SMU_1352"/>
<dbReference type="InterPro" id="IPR050900">
    <property type="entry name" value="Transposase_IS3/IS150/IS904"/>
</dbReference>
<dbReference type="SUPFAM" id="SSF53098">
    <property type="entry name" value="Ribonuclease H-like"/>
    <property type="match status" value="1"/>
</dbReference>
<dbReference type="InterPro" id="IPR012337">
    <property type="entry name" value="RNaseH-like_sf"/>
</dbReference>
<dbReference type="PANTHER" id="PTHR46889:SF7">
    <property type="entry name" value="TRANSPOSASE FOR INSERTION SEQUENCE ELEMENT IS904"/>
    <property type="match status" value="1"/>
</dbReference>
<dbReference type="EMBL" id="AE014133">
    <property type="protein sequence ID" value="AAN59024.1"/>
    <property type="molecule type" value="Genomic_DNA"/>
</dbReference>
<dbReference type="PATRIC" id="fig|210007.7.peg.1208"/>
<evidence type="ECO:0000313" key="2">
    <source>
        <dbReference type="EMBL" id="AAN59024.1"/>
    </source>
</evidence>
<dbReference type="Gene3D" id="3.30.420.10">
    <property type="entry name" value="Ribonuclease H-like superfamily/Ribonuclease H"/>
    <property type="match status" value="1"/>
</dbReference>
<name>Q8DTI7_STRMU</name>
<dbReference type="PhylomeDB" id="Q8DTI7"/>
<proteinExistence type="predicted"/>
<dbReference type="eggNOG" id="COG2801">
    <property type="taxonomic scope" value="Bacteria"/>
</dbReference>
<dbReference type="InterPro" id="IPR036397">
    <property type="entry name" value="RNaseH_sf"/>
</dbReference>
<dbReference type="AlphaFoldDB" id="Q8DTI7"/>
<keyword evidence="3" id="KW-1185">Reference proteome</keyword>
<dbReference type="OrthoDB" id="342869at2"/>
<dbReference type="HOGENOM" id="CLU_027402_14_2_9"/>
<evidence type="ECO:0000313" key="3">
    <source>
        <dbReference type="Proteomes" id="UP000002512"/>
    </source>
</evidence>
<dbReference type="KEGG" id="smu:SMU_1352"/>
<evidence type="ECO:0000259" key="1">
    <source>
        <dbReference type="PROSITE" id="PS50994"/>
    </source>
</evidence>
<sequence>MLKEACYKYKYYNRRRSSLRRPNLINPCFQTKGKNEIWLGDFTYIPTKAGTLYLSVSVFIDIYRRKIVGWAMGNHMQGQLVTDAFNQAYHRERPKKGLIVHTDQGSQ</sequence>
<dbReference type="Pfam" id="PF00665">
    <property type="entry name" value="rve"/>
    <property type="match status" value="1"/>
</dbReference>
<protein>
    <submittedName>
        <fullName evidence="2">Transposase</fullName>
    </submittedName>
</protein>
<dbReference type="InterPro" id="IPR001584">
    <property type="entry name" value="Integrase_cat-core"/>
</dbReference>
<dbReference type="PROSITE" id="PS50994">
    <property type="entry name" value="INTEGRASE"/>
    <property type="match status" value="1"/>
</dbReference>
<dbReference type="PANTHER" id="PTHR46889">
    <property type="entry name" value="TRANSPOSASE INSF FOR INSERTION SEQUENCE IS3B-RELATED"/>
    <property type="match status" value="1"/>
</dbReference>
<gene>
    <name evidence="2" type="ordered locus">SMU_1352</name>
</gene>
<feature type="domain" description="Integrase catalytic" evidence="1">
    <location>
        <begin position="23"/>
        <end position="107"/>
    </location>
</feature>
<dbReference type="GO" id="GO:0003676">
    <property type="term" value="F:nucleic acid binding"/>
    <property type="evidence" value="ECO:0007669"/>
    <property type="project" value="InterPro"/>
</dbReference>
<accession>Q8DTI7</accession>
<dbReference type="GO" id="GO:0015074">
    <property type="term" value="P:DNA integration"/>
    <property type="evidence" value="ECO:0007669"/>
    <property type="project" value="InterPro"/>
</dbReference>
<dbReference type="Proteomes" id="UP000002512">
    <property type="component" value="Chromosome"/>
</dbReference>
<organism evidence="2 3">
    <name type="scientific">Streptococcus mutans serotype c (strain ATCC 700610 / UA159)</name>
    <dbReference type="NCBI Taxonomy" id="210007"/>
    <lineage>
        <taxon>Bacteria</taxon>
        <taxon>Bacillati</taxon>
        <taxon>Bacillota</taxon>
        <taxon>Bacilli</taxon>
        <taxon>Lactobacillales</taxon>
        <taxon>Streptococcaceae</taxon>
        <taxon>Streptococcus</taxon>
    </lineage>
</organism>